<feature type="domain" description="DUF5916" evidence="3">
    <location>
        <begin position="241"/>
        <end position="833"/>
    </location>
</feature>
<feature type="signal peptide" evidence="1">
    <location>
        <begin position="1"/>
        <end position="21"/>
    </location>
</feature>
<dbReference type="InterPro" id="IPR045670">
    <property type="entry name" value="DUF5916"/>
</dbReference>
<dbReference type="CDD" id="cd09618">
    <property type="entry name" value="CBM9_like_2"/>
    <property type="match status" value="1"/>
</dbReference>
<evidence type="ECO:0000259" key="2">
    <source>
        <dbReference type="Pfam" id="PF06452"/>
    </source>
</evidence>
<feature type="chain" id="PRO_5021371657" evidence="1">
    <location>
        <begin position="22"/>
        <end position="835"/>
    </location>
</feature>
<name>A0A501W6K6_9BACT</name>
<evidence type="ECO:0000259" key="3">
    <source>
        <dbReference type="Pfam" id="PF19313"/>
    </source>
</evidence>
<accession>A0A501W6K6</accession>
<evidence type="ECO:0000256" key="1">
    <source>
        <dbReference type="SAM" id="SignalP"/>
    </source>
</evidence>
<dbReference type="GO" id="GO:0030246">
    <property type="term" value="F:carbohydrate binding"/>
    <property type="evidence" value="ECO:0007669"/>
    <property type="project" value="InterPro"/>
</dbReference>
<dbReference type="GO" id="GO:0004553">
    <property type="term" value="F:hydrolase activity, hydrolyzing O-glycosyl compounds"/>
    <property type="evidence" value="ECO:0007669"/>
    <property type="project" value="InterPro"/>
</dbReference>
<dbReference type="OrthoDB" id="9786766at2"/>
<keyword evidence="5" id="KW-1185">Reference proteome</keyword>
<protein>
    <submittedName>
        <fullName evidence="4">Carbohydrate binding family 9 domain-containing protein</fullName>
    </submittedName>
</protein>
<dbReference type="RefSeq" id="WP_140622038.1">
    <property type="nucleotide sequence ID" value="NZ_VFRQ01000006.1"/>
</dbReference>
<feature type="domain" description="Carbohydrate-binding" evidence="2">
    <location>
        <begin position="50"/>
        <end position="203"/>
    </location>
</feature>
<keyword evidence="1" id="KW-0732">Signal</keyword>
<dbReference type="AlphaFoldDB" id="A0A501W6K6"/>
<dbReference type="Gene3D" id="2.60.40.1190">
    <property type="match status" value="1"/>
</dbReference>
<reference evidence="4 5" key="1">
    <citation type="submission" date="2019-06" db="EMBL/GenBank/DDBJ databases">
        <title>A novel bacterium of genus Pontibacter, isolated from marine sediment.</title>
        <authorList>
            <person name="Huang H."/>
            <person name="Mo K."/>
            <person name="Hu Y."/>
        </authorList>
    </citation>
    <scope>NUCLEOTIDE SEQUENCE [LARGE SCALE GENOMIC DNA]</scope>
    <source>
        <strain evidence="4 5">HB172049</strain>
    </source>
</reference>
<proteinExistence type="predicted"/>
<evidence type="ECO:0000313" key="4">
    <source>
        <dbReference type="EMBL" id="TPE43734.1"/>
    </source>
</evidence>
<dbReference type="EMBL" id="VFRQ01000006">
    <property type="protein sequence ID" value="TPE43734.1"/>
    <property type="molecule type" value="Genomic_DNA"/>
</dbReference>
<dbReference type="GO" id="GO:0016052">
    <property type="term" value="P:carbohydrate catabolic process"/>
    <property type="evidence" value="ECO:0007669"/>
    <property type="project" value="InterPro"/>
</dbReference>
<dbReference type="SUPFAM" id="SSF49344">
    <property type="entry name" value="CBD9-like"/>
    <property type="match status" value="1"/>
</dbReference>
<comment type="caution">
    <text evidence="4">The sequence shown here is derived from an EMBL/GenBank/DDBJ whole genome shotgun (WGS) entry which is preliminary data.</text>
</comment>
<evidence type="ECO:0000313" key="5">
    <source>
        <dbReference type="Proteomes" id="UP000316727"/>
    </source>
</evidence>
<dbReference type="Proteomes" id="UP000316727">
    <property type="component" value="Unassembled WGS sequence"/>
</dbReference>
<sequence>MLTKLLPIALLLGLCAGNAVADDYTDTETTKSKAGKTTKALRTQATPVLDGYLEPEVWQQVKPARNFYRYDPLNGKPSSQETEVYMLYDNEAVYIGAILHDTAPDSVLTQLGGRDSGENNSDMFGVYLDTYHDKQNAFAFLVSAAGVQTDIKHSQSGEDWNWDAVWESSVRTHAEGWTVEMRIPYSAIRFPEAEVQTWGVNFMRVIRRNREKSFWSHVDNSESGLINQEGRVIGIEGVKAPVRLQFMPYVSGYVNHYPSQDGESDAKDFSHSINGGMDVKYGINDAFTLDVTLIPDFGQTQSDNQVLNLGPFEVRYSENRQFFTEGTELFNKAGLFYSRRIGARPVGYADVEEQLEEGEEITRNPTVTQLLNAAKVSGRTRRGLGIGLFNAFTGNSYATVQDSLGQSREVLTDPFTNYNVFVLDQTLPRNSYVTFTNTNVTRANGYYDANVTGLRMRFADKRNMFALTTGGNLSQLYGKSEDGGVELGHQYFVNLSKISGNLRLGLNHNVESNTYDINDLGFLSNNNEVSTSASVSYNFYQPVWKFLSWNNSFSIGHSMLYKPNKFIALDLSASSSVRFRNFTSMWMGVSVRPGERYDYFEARTFPQVFVQPPAVSSNIGVSSDYRKRFALDAGASFWRARRYDQNSWSFSLTPRFRVNDKFSIVNGNSYSINKRNLGFADKYEGPAQDTHILFGDRTLATVSSTISSAYIFNERSGLTLNMRHYWSRAAYQEFFELNKQGLLQPTTAEQEAYTSEISDINYNTFTMDLVYSWRFAPGSELRVVWKNFVEDRGSEIENRYFDNLTNTFDVPQNNNFSVKLLYFIDYISLKNVFSA</sequence>
<dbReference type="InterPro" id="IPR010502">
    <property type="entry name" value="Carb-bd_dom_fam9"/>
</dbReference>
<organism evidence="4 5">
    <name type="scientific">Pontibacter mangrovi</name>
    <dbReference type="NCBI Taxonomy" id="2589816"/>
    <lineage>
        <taxon>Bacteria</taxon>
        <taxon>Pseudomonadati</taxon>
        <taxon>Bacteroidota</taxon>
        <taxon>Cytophagia</taxon>
        <taxon>Cytophagales</taxon>
        <taxon>Hymenobacteraceae</taxon>
        <taxon>Pontibacter</taxon>
    </lineage>
</organism>
<gene>
    <name evidence="4" type="ORF">FJM65_13410</name>
</gene>
<dbReference type="Pfam" id="PF19313">
    <property type="entry name" value="DUF5916"/>
    <property type="match status" value="1"/>
</dbReference>
<dbReference type="Pfam" id="PF06452">
    <property type="entry name" value="CBM9_1"/>
    <property type="match status" value="1"/>
</dbReference>